<name>A0A382V9I6_9ZZZZ</name>
<gene>
    <name evidence="1" type="ORF">METZ01_LOCUS395549</name>
</gene>
<dbReference type="EMBL" id="UINC01149931">
    <property type="protein sequence ID" value="SVD42695.1"/>
    <property type="molecule type" value="Genomic_DNA"/>
</dbReference>
<reference evidence="1" key="1">
    <citation type="submission" date="2018-05" db="EMBL/GenBank/DDBJ databases">
        <authorList>
            <person name="Lanie J.A."/>
            <person name="Ng W.-L."/>
            <person name="Kazmierczak K.M."/>
            <person name="Andrzejewski T.M."/>
            <person name="Davidsen T.M."/>
            <person name="Wayne K.J."/>
            <person name="Tettelin H."/>
            <person name="Glass J.I."/>
            <person name="Rusch D."/>
            <person name="Podicherti R."/>
            <person name="Tsui H.-C.T."/>
            <person name="Winkler M.E."/>
        </authorList>
    </citation>
    <scope>NUCLEOTIDE SEQUENCE</scope>
</reference>
<protein>
    <submittedName>
        <fullName evidence="1">Uncharacterized protein</fullName>
    </submittedName>
</protein>
<feature type="non-terminal residue" evidence="1">
    <location>
        <position position="1"/>
    </location>
</feature>
<proteinExistence type="predicted"/>
<organism evidence="1">
    <name type="scientific">marine metagenome</name>
    <dbReference type="NCBI Taxonomy" id="408172"/>
    <lineage>
        <taxon>unclassified sequences</taxon>
        <taxon>metagenomes</taxon>
        <taxon>ecological metagenomes</taxon>
    </lineage>
</organism>
<evidence type="ECO:0000313" key="1">
    <source>
        <dbReference type="EMBL" id="SVD42695.1"/>
    </source>
</evidence>
<sequence length="26" mass="2797">VDRAALADEVRSLVADVNRLVLTDDA</sequence>
<accession>A0A382V9I6</accession>
<dbReference type="AlphaFoldDB" id="A0A382V9I6"/>
<feature type="non-terminal residue" evidence="1">
    <location>
        <position position="26"/>
    </location>
</feature>